<dbReference type="Proteomes" id="UP000277326">
    <property type="component" value="Unassembled WGS sequence"/>
</dbReference>
<reference evidence="4 5" key="1">
    <citation type="journal article" date="2015" name="Stand. Genomic Sci.">
        <title>Genomic Encyclopedia of Bacterial and Archaeal Type Strains, Phase III: the genomes of soil and plant-associated and newly described type strains.</title>
        <authorList>
            <person name="Whitman W.B."/>
            <person name="Woyke T."/>
            <person name="Klenk H.P."/>
            <person name="Zhou Y."/>
            <person name="Lilburn T.G."/>
            <person name="Beck B.J."/>
            <person name="De Vos P."/>
            <person name="Vandamme P."/>
            <person name="Eisen J.A."/>
            <person name="Garrity G."/>
            <person name="Hugenholtz P."/>
            <person name="Kyrpides N.C."/>
        </authorList>
    </citation>
    <scope>NUCLEOTIDE SEQUENCE [LARGE SCALE GENOMIC DNA]</scope>
    <source>
        <strain evidence="4 5">CGMCC 1.10124</strain>
    </source>
</reference>
<evidence type="ECO:0000313" key="4">
    <source>
        <dbReference type="EMBL" id="RMB08353.1"/>
    </source>
</evidence>
<gene>
    <name evidence="4" type="ORF">ATH50_3570</name>
    <name evidence="3" type="ORF">DU502_05220</name>
</gene>
<dbReference type="EMBL" id="CP034145">
    <property type="protein sequence ID" value="AZH24812.1"/>
    <property type="molecule type" value="Genomic_DNA"/>
</dbReference>
<evidence type="ECO:0000313" key="3">
    <source>
        <dbReference type="EMBL" id="AZH24812.1"/>
    </source>
</evidence>
<dbReference type="PRINTS" id="PR01438">
    <property type="entry name" value="UNVRSLSTRESS"/>
</dbReference>
<evidence type="ECO:0000259" key="2">
    <source>
        <dbReference type="Pfam" id="PF00582"/>
    </source>
</evidence>
<keyword evidence="6" id="KW-1185">Reference proteome</keyword>
<dbReference type="Pfam" id="PF00582">
    <property type="entry name" value="Usp"/>
    <property type="match status" value="1"/>
</dbReference>
<reference evidence="3 6" key="2">
    <citation type="submission" date="2018-07" db="EMBL/GenBank/DDBJ databases">
        <title>Genome sequences of Haloplanus aerogenes JCM 16430T.</title>
        <authorList>
            <person name="Kim Y.B."/>
            <person name="Roh S.W."/>
        </authorList>
    </citation>
    <scope>NUCLEOTIDE SEQUENCE [LARGE SCALE GENOMIC DNA]</scope>
    <source>
        <strain evidence="3 6">JCM 16430</strain>
    </source>
</reference>
<dbReference type="InterPro" id="IPR006016">
    <property type="entry name" value="UspA"/>
</dbReference>
<dbReference type="PANTHER" id="PTHR46268:SF24">
    <property type="entry name" value="UNIVERSAL STRESS PROTEIN"/>
    <property type="match status" value="1"/>
</dbReference>
<dbReference type="Proteomes" id="UP000282007">
    <property type="component" value="Chromosome"/>
</dbReference>
<dbReference type="OrthoDB" id="105697at2157"/>
<accession>A0A3M0CX27</accession>
<dbReference type="SUPFAM" id="SSF52402">
    <property type="entry name" value="Adenine nucleotide alpha hydrolases-like"/>
    <property type="match status" value="1"/>
</dbReference>
<proteinExistence type="inferred from homology"/>
<protein>
    <submittedName>
        <fullName evidence="4">Nucleotide-binding universal stress UspA family protein</fullName>
    </submittedName>
    <submittedName>
        <fullName evidence="3">Universal stress protein</fullName>
    </submittedName>
</protein>
<evidence type="ECO:0000313" key="6">
    <source>
        <dbReference type="Proteomes" id="UP000282007"/>
    </source>
</evidence>
<organism evidence="4 5">
    <name type="scientific">Haloplanus aerogenes</name>
    <dbReference type="NCBI Taxonomy" id="660522"/>
    <lineage>
        <taxon>Archaea</taxon>
        <taxon>Methanobacteriati</taxon>
        <taxon>Methanobacteriota</taxon>
        <taxon>Stenosarchaea group</taxon>
        <taxon>Halobacteria</taxon>
        <taxon>Halobacteriales</taxon>
        <taxon>Haloferacaceae</taxon>
        <taxon>Haloplanus</taxon>
    </lineage>
</organism>
<dbReference type="EMBL" id="REFS01000010">
    <property type="protein sequence ID" value="RMB08353.1"/>
    <property type="molecule type" value="Genomic_DNA"/>
</dbReference>
<dbReference type="InterPro" id="IPR006015">
    <property type="entry name" value="Universal_stress_UspA"/>
</dbReference>
<reference evidence="4" key="3">
    <citation type="submission" date="2018-10" db="EMBL/GenBank/DDBJ databases">
        <authorList>
            <person name="Whitman W."/>
            <person name="Huntemann M."/>
            <person name="Clum A."/>
            <person name="Pillay M."/>
            <person name="Palaniappan K."/>
            <person name="Varghese N."/>
            <person name="Mikhailova N."/>
            <person name="Stamatis D."/>
            <person name="Reddy T."/>
            <person name="Daum C."/>
            <person name="Shapiro N."/>
            <person name="Ivanova N."/>
            <person name="Kyrpides N."/>
            <person name="Woyke T."/>
        </authorList>
    </citation>
    <scope>NUCLEOTIDE SEQUENCE</scope>
    <source>
        <strain evidence="4">CGMCC 1.10124</strain>
    </source>
</reference>
<sequence length="140" mass="15576">MVDHVLVPMDESPLAERALDFALEVHPDATLTVLRVVDYVEESYKAQMLVGPDEIRERALERADALFEEVRERTADHGGEVRTVTEFGKPSRIIPRYAAEHDVDHIVLGSHGRSLVSRVLVGDVAQTIVDRAAVPVTLVR</sequence>
<evidence type="ECO:0000256" key="1">
    <source>
        <dbReference type="ARBA" id="ARBA00008791"/>
    </source>
</evidence>
<comment type="similarity">
    <text evidence="1">Belongs to the universal stress protein A family.</text>
</comment>
<dbReference type="AlphaFoldDB" id="A0A3M0CX27"/>
<evidence type="ECO:0000313" key="5">
    <source>
        <dbReference type="Proteomes" id="UP000277326"/>
    </source>
</evidence>
<feature type="domain" description="UspA" evidence="2">
    <location>
        <begin position="1"/>
        <end position="140"/>
    </location>
</feature>
<name>A0A3M0CX27_9EURY</name>
<dbReference type="RefSeq" id="WP_121922105.1">
    <property type="nucleotide sequence ID" value="NZ_CP034145.1"/>
</dbReference>
<dbReference type="Gene3D" id="3.40.50.620">
    <property type="entry name" value="HUPs"/>
    <property type="match status" value="1"/>
</dbReference>
<dbReference type="PANTHER" id="PTHR46268">
    <property type="entry name" value="STRESS RESPONSE PROTEIN NHAX"/>
    <property type="match status" value="1"/>
</dbReference>
<dbReference type="KEGG" id="haer:DU502_05220"/>
<dbReference type="InterPro" id="IPR014729">
    <property type="entry name" value="Rossmann-like_a/b/a_fold"/>
</dbReference>
<dbReference type="GeneID" id="38470664"/>
<dbReference type="CDD" id="cd00293">
    <property type="entry name" value="USP-like"/>
    <property type="match status" value="1"/>
</dbReference>